<keyword evidence="1" id="KW-0472">Membrane</keyword>
<feature type="transmembrane region" description="Helical" evidence="1">
    <location>
        <begin position="32"/>
        <end position="51"/>
    </location>
</feature>
<dbReference type="InterPro" id="IPR037185">
    <property type="entry name" value="EmrE-like"/>
</dbReference>
<accession>A0A9X4N0X7</accession>
<keyword evidence="4" id="KW-1185">Reference proteome</keyword>
<dbReference type="EMBL" id="JANCMU010000007">
    <property type="protein sequence ID" value="MDG4946892.1"/>
    <property type="molecule type" value="Genomic_DNA"/>
</dbReference>
<organism evidence="3 4">
    <name type="scientific">Profundicola chukchiensis</name>
    <dbReference type="NCBI Taxonomy" id="2961959"/>
    <lineage>
        <taxon>Bacteria</taxon>
        <taxon>Pseudomonadati</taxon>
        <taxon>Bacteroidota</taxon>
        <taxon>Flavobacteriia</taxon>
        <taxon>Flavobacteriales</taxon>
        <taxon>Weeksellaceae</taxon>
        <taxon>Profundicola</taxon>
    </lineage>
</organism>
<dbReference type="Proteomes" id="UP001152599">
    <property type="component" value="Unassembled WGS sequence"/>
</dbReference>
<evidence type="ECO:0000256" key="1">
    <source>
        <dbReference type="SAM" id="Phobius"/>
    </source>
</evidence>
<feature type="transmembrane region" description="Helical" evidence="1">
    <location>
        <begin position="63"/>
        <end position="83"/>
    </location>
</feature>
<feature type="transmembrane region" description="Helical" evidence="1">
    <location>
        <begin position="235"/>
        <end position="256"/>
    </location>
</feature>
<evidence type="ECO:0000259" key="2">
    <source>
        <dbReference type="Pfam" id="PF00892"/>
    </source>
</evidence>
<feature type="transmembrane region" description="Helical" evidence="1">
    <location>
        <begin position="262"/>
        <end position="283"/>
    </location>
</feature>
<feature type="domain" description="EamA" evidence="2">
    <location>
        <begin position="12"/>
        <end position="133"/>
    </location>
</feature>
<dbReference type="GO" id="GO:0016020">
    <property type="term" value="C:membrane"/>
    <property type="evidence" value="ECO:0007669"/>
    <property type="project" value="InterPro"/>
</dbReference>
<name>A0A9X4N0X7_9FLAO</name>
<evidence type="ECO:0000313" key="3">
    <source>
        <dbReference type="EMBL" id="MDG4946892.1"/>
    </source>
</evidence>
<dbReference type="InterPro" id="IPR000620">
    <property type="entry name" value="EamA_dom"/>
</dbReference>
<feature type="transmembrane region" description="Helical" evidence="1">
    <location>
        <begin position="116"/>
        <end position="133"/>
    </location>
</feature>
<proteinExistence type="predicted"/>
<sequence length="304" mass="34318">MFKTQLRLHFIVLLWGFTGIMGKLISLSALPIVFWRTFIAILAIGLALKIFKVPFKVTKTQLIQYLGVGAVMGLHWILFFGAIKVSNVSVALSTLSTGALFAALIEPFFYKRKINIYEIILSLVVVACLWLIFQASPEYWLGIVLGVTCASLSAAMTVFNGVLQKNKDNMPRKMMFYEMIGAFLVVCLISPFFMDSISDFKMNGNDWIWMLILGAALTAYPMIESVQLMKYMSPYSLVLAVNMEPIYSIVLAYFIFGESEQMSATFYIAAFIMIAVIVANQLIQVQQKRRERKKQIQALNDSLN</sequence>
<keyword evidence="1" id="KW-1133">Transmembrane helix</keyword>
<comment type="caution">
    <text evidence="3">The sequence shown here is derived from an EMBL/GenBank/DDBJ whole genome shotgun (WGS) entry which is preliminary data.</text>
</comment>
<feature type="transmembrane region" description="Helical" evidence="1">
    <location>
        <begin position="206"/>
        <end position="223"/>
    </location>
</feature>
<evidence type="ECO:0000313" key="4">
    <source>
        <dbReference type="Proteomes" id="UP001152599"/>
    </source>
</evidence>
<feature type="transmembrane region" description="Helical" evidence="1">
    <location>
        <begin position="139"/>
        <end position="163"/>
    </location>
</feature>
<gene>
    <name evidence="3" type="ORF">NMK71_10730</name>
</gene>
<dbReference type="SUPFAM" id="SSF103481">
    <property type="entry name" value="Multidrug resistance efflux transporter EmrE"/>
    <property type="match status" value="2"/>
</dbReference>
<protein>
    <submittedName>
        <fullName evidence="3">DMT family transporter</fullName>
    </submittedName>
</protein>
<reference evidence="3" key="1">
    <citation type="submission" date="2022-07" db="EMBL/GenBank/DDBJ databases">
        <title>Description and genome-wide analysis of Profundicola chukchiensis gen. nov., sp. nov., marine bacteria isolated from bottom sediments of the Chukchi Sea.</title>
        <authorList>
            <person name="Romanenko L."/>
            <person name="Otstavnykh N."/>
            <person name="Kurilenko V."/>
            <person name="Eremeev V."/>
            <person name="Velansky P."/>
            <person name="Mikhailov V."/>
            <person name="Isaeva M."/>
        </authorList>
    </citation>
    <scope>NUCLEOTIDE SEQUENCE</scope>
    <source>
        <strain evidence="3">KMM 9713</strain>
    </source>
</reference>
<dbReference type="PANTHER" id="PTHR22911:SF79">
    <property type="entry name" value="MOBA-LIKE NTP TRANSFERASE DOMAIN-CONTAINING PROTEIN"/>
    <property type="match status" value="1"/>
</dbReference>
<feature type="transmembrane region" description="Helical" evidence="1">
    <location>
        <begin position="7"/>
        <end position="26"/>
    </location>
</feature>
<keyword evidence="1" id="KW-0812">Transmembrane</keyword>
<dbReference type="Pfam" id="PF00892">
    <property type="entry name" value="EamA"/>
    <property type="match status" value="2"/>
</dbReference>
<feature type="transmembrane region" description="Helical" evidence="1">
    <location>
        <begin position="175"/>
        <end position="194"/>
    </location>
</feature>
<feature type="domain" description="EamA" evidence="2">
    <location>
        <begin position="141"/>
        <end position="277"/>
    </location>
</feature>
<dbReference type="PANTHER" id="PTHR22911">
    <property type="entry name" value="ACYL-MALONYL CONDENSING ENZYME-RELATED"/>
    <property type="match status" value="1"/>
</dbReference>
<dbReference type="RefSeq" id="WP_304417678.1">
    <property type="nucleotide sequence ID" value="NZ_JANAIE010000008.1"/>
</dbReference>
<feature type="transmembrane region" description="Helical" evidence="1">
    <location>
        <begin position="89"/>
        <end position="109"/>
    </location>
</feature>
<dbReference type="AlphaFoldDB" id="A0A9X4N0X7"/>